<comment type="similarity">
    <text evidence="2 6">Belongs to the AB hydrolase superfamily. Lipase family.</text>
</comment>
<dbReference type="OrthoDB" id="199913at2759"/>
<feature type="active site" description="Charge relay system" evidence="4">
    <location>
        <position position="295"/>
    </location>
</feature>
<dbReference type="InterPro" id="IPR036392">
    <property type="entry name" value="PLAT/LH2_dom_sf"/>
</dbReference>
<dbReference type="Proteomes" id="UP000694843">
    <property type="component" value="Unplaced"/>
</dbReference>
<keyword evidence="5" id="KW-0106">Calcium</keyword>
<evidence type="ECO:0000313" key="10">
    <source>
        <dbReference type="RefSeq" id="XP_018026136.1"/>
    </source>
</evidence>
<dbReference type="Gene3D" id="2.60.60.20">
    <property type="entry name" value="PLAT/LH2 domain"/>
    <property type="match status" value="1"/>
</dbReference>
<dbReference type="AlphaFoldDB" id="A0A8B7PL67"/>
<feature type="active site" description="Nucleophile" evidence="4">
    <location>
        <position position="196"/>
    </location>
</feature>
<dbReference type="InterPro" id="IPR029058">
    <property type="entry name" value="AB_hydrolase_fold"/>
</dbReference>
<feature type="active site" description="Charge relay system" evidence="4">
    <location>
        <position position="224"/>
    </location>
</feature>
<feature type="binding site" evidence="5">
    <location>
        <position position="240"/>
    </location>
    <ligand>
        <name>Ca(2+)</name>
        <dbReference type="ChEBI" id="CHEBI:29108"/>
    </ligand>
</feature>
<dbReference type="InterPro" id="IPR033906">
    <property type="entry name" value="Lipase_N"/>
</dbReference>
<dbReference type="PANTHER" id="PTHR11610">
    <property type="entry name" value="LIPASE"/>
    <property type="match status" value="1"/>
</dbReference>
<evidence type="ECO:0000256" key="2">
    <source>
        <dbReference type="ARBA" id="ARBA00010701"/>
    </source>
</evidence>
<dbReference type="InterPro" id="IPR013818">
    <property type="entry name" value="Lipase"/>
</dbReference>
<dbReference type="PRINTS" id="PR00821">
    <property type="entry name" value="TAGLIPASE"/>
</dbReference>
<dbReference type="SUPFAM" id="SSF49723">
    <property type="entry name" value="Lipase/lipooxygenase domain (PLAT/LH2 domain)"/>
    <property type="match status" value="1"/>
</dbReference>
<evidence type="ECO:0000256" key="6">
    <source>
        <dbReference type="RuleBase" id="RU004262"/>
    </source>
</evidence>
<dbReference type="Pfam" id="PF00151">
    <property type="entry name" value="Lipase"/>
    <property type="match status" value="1"/>
</dbReference>
<evidence type="ECO:0000313" key="9">
    <source>
        <dbReference type="RefSeq" id="XP_018026135.1"/>
    </source>
</evidence>
<dbReference type="GO" id="GO:0052689">
    <property type="term" value="F:carboxylic ester hydrolase activity"/>
    <property type="evidence" value="ECO:0007669"/>
    <property type="project" value="InterPro"/>
</dbReference>
<keyword evidence="5" id="KW-0479">Metal-binding</keyword>
<sequence>MATAETSVGVIFRMLFASYLLDTPKTDMNFKSISCQPDVSVCYDIYGQQEEFALTAPWSGTADRPMTLIPFSPAQLNTTFLLTSSPNQTLPLVLDLHNKTVLYKAPLNLDGKVYLITHGYRSNGSSSWAKLLTGELMRANSSNNVVVVNWSKGANVDYAQSVANIRVVARQLAFLINSLQVIQGIPSHSFHLIGHSLGAHVCGIAGTYLKQRYGTTIQRITGLDPAHPLHGAPELITRLDPSDAAFVDVIHTDNYAILGFPMTVGIMNPIGHLDFYPNGGGPQPGCIGEDIKCSHARAIQFFIESVRQECSFLAVRCPSHQMLLKGECWGCKPPHECSEMGLRTVPMDLPVNSKFFLLTHDSSPYCGHHYLVTITVSNSTVAADHDGEFGLLYLTLEGFSSTSNPISLTPTTEYYSAGSVHQYVVLASNVGQLRKVRITFRYPGPSFNPMSWRLQEPRLFLSKVTVQLLGAETSYEFCFDASEQRSGLEYVLTPNDICRCSASSNCSTTKLNVPLLNKTQSSFTDSVIF</sequence>
<evidence type="ECO:0000256" key="5">
    <source>
        <dbReference type="PIRSR" id="PIRSR000865-2"/>
    </source>
</evidence>
<feature type="binding site" evidence="5">
    <location>
        <position position="243"/>
    </location>
    <ligand>
        <name>Ca(2+)</name>
        <dbReference type="ChEBI" id="CHEBI:29108"/>
    </ligand>
</feature>
<dbReference type="Gene3D" id="3.40.50.1820">
    <property type="entry name" value="alpha/beta hydrolase"/>
    <property type="match status" value="1"/>
</dbReference>
<dbReference type="OMA" id="YPWVDEK"/>
<dbReference type="InterPro" id="IPR000734">
    <property type="entry name" value="TAG_lipase"/>
</dbReference>
<keyword evidence="8" id="KW-1185">Reference proteome</keyword>
<evidence type="ECO:0000313" key="8">
    <source>
        <dbReference type="Proteomes" id="UP000694843"/>
    </source>
</evidence>
<dbReference type="PIRSF" id="PIRSF000865">
    <property type="entry name" value="Lipoprotein_lipase_LIPH"/>
    <property type="match status" value="1"/>
</dbReference>
<dbReference type="InterPro" id="IPR016272">
    <property type="entry name" value="Lipase_LIPH"/>
</dbReference>
<evidence type="ECO:0000256" key="1">
    <source>
        <dbReference type="ARBA" id="ARBA00004613"/>
    </source>
</evidence>
<dbReference type="RefSeq" id="XP_018026136.1">
    <property type="nucleotide sequence ID" value="XM_018170647.2"/>
</dbReference>
<comment type="subcellular location">
    <subcellularLocation>
        <location evidence="1">Secreted</location>
    </subcellularLocation>
</comment>
<evidence type="ECO:0000256" key="3">
    <source>
        <dbReference type="ARBA" id="ARBA00022525"/>
    </source>
</evidence>
<dbReference type="GO" id="GO:0005615">
    <property type="term" value="C:extracellular space"/>
    <property type="evidence" value="ECO:0007669"/>
    <property type="project" value="TreeGrafter"/>
</dbReference>
<evidence type="ECO:0000259" key="7">
    <source>
        <dbReference type="Pfam" id="PF00151"/>
    </source>
</evidence>
<dbReference type="GeneID" id="108681598"/>
<dbReference type="CDD" id="cd00707">
    <property type="entry name" value="Pancreat_lipase_like"/>
    <property type="match status" value="1"/>
</dbReference>
<accession>A0A8B7PL67</accession>
<feature type="domain" description="Lipase" evidence="7">
    <location>
        <begin position="46"/>
        <end position="365"/>
    </location>
</feature>
<proteinExistence type="inferred from homology"/>
<evidence type="ECO:0000256" key="4">
    <source>
        <dbReference type="PIRSR" id="PIRSR000865-1"/>
    </source>
</evidence>
<dbReference type="GO" id="GO:0046872">
    <property type="term" value="F:metal ion binding"/>
    <property type="evidence" value="ECO:0007669"/>
    <property type="project" value="UniProtKB-KW"/>
</dbReference>
<name>A0A8B7PL67_HYAAZ</name>
<protein>
    <submittedName>
        <fullName evidence="9 10">Pancreatic lipase-related protein 2</fullName>
    </submittedName>
</protein>
<feature type="binding site" evidence="5">
    <location>
        <position position="238"/>
    </location>
    <ligand>
        <name>Ca(2+)</name>
        <dbReference type="ChEBI" id="CHEBI:29108"/>
    </ligand>
</feature>
<dbReference type="GO" id="GO:0016298">
    <property type="term" value="F:lipase activity"/>
    <property type="evidence" value="ECO:0007669"/>
    <property type="project" value="InterPro"/>
</dbReference>
<reference evidence="9 10" key="1">
    <citation type="submission" date="2025-04" db="UniProtKB">
        <authorList>
            <consortium name="RefSeq"/>
        </authorList>
    </citation>
    <scope>IDENTIFICATION</scope>
    <source>
        <tissue evidence="9 10">Whole organism</tissue>
    </source>
</reference>
<gene>
    <name evidence="9 10" type="primary">LOC108681598</name>
</gene>
<dbReference type="GO" id="GO:0016042">
    <property type="term" value="P:lipid catabolic process"/>
    <property type="evidence" value="ECO:0007669"/>
    <property type="project" value="TreeGrafter"/>
</dbReference>
<dbReference type="KEGG" id="hazt:108681598"/>
<dbReference type="SUPFAM" id="SSF53474">
    <property type="entry name" value="alpha/beta-Hydrolases"/>
    <property type="match status" value="1"/>
</dbReference>
<dbReference type="RefSeq" id="XP_018026135.1">
    <property type="nucleotide sequence ID" value="XM_018170646.2"/>
</dbReference>
<keyword evidence="3" id="KW-0964">Secreted</keyword>
<organism evidence="8 10">
    <name type="scientific">Hyalella azteca</name>
    <name type="common">Amphipod</name>
    <dbReference type="NCBI Taxonomy" id="294128"/>
    <lineage>
        <taxon>Eukaryota</taxon>
        <taxon>Metazoa</taxon>
        <taxon>Ecdysozoa</taxon>
        <taxon>Arthropoda</taxon>
        <taxon>Crustacea</taxon>
        <taxon>Multicrustacea</taxon>
        <taxon>Malacostraca</taxon>
        <taxon>Eumalacostraca</taxon>
        <taxon>Peracarida</taxon>
        <taxon>Amphipoda</taxon>
        <taxon>Senticaudata</taxon>
        <taxon>Talitrida</taxon>
        <taxon>Talitroidea</taxon>
        <taxon>Hyalellidae</taxon>
        <taxon>Hyalella</taxon>
    </lineage>
</organism>